<dbReference type="RefSeq" id="WP_233391869.1">
    <property type="nucleotide sequence ID" value="NZ_JAJTWT010000004.1"/>
</dbReference>
<dbReference type="InterPro" id="IPR021333">
    <property type="entry name" value="DUF2946"/>
</dbReference>
<name>A0ABS8XA12_9BURK</name>
<proteinExistence type="predicted"/>
<reference evidence="2 3" key="1">
    <citation type="submission" date="2021-12" db="EMBL/GenBank/DDBJ databases">
        <title>Genome seq of p7.</title>
        <authorList>
            <person name="Seo T."/>
        </authorList>
    </citation>
    <scope>NUCLEOTIDE SEQUENCE [LARGE SCALE GENOMIC DNA]</scope>
    <source>
        <strain evidence="2 3">P7</strain>
    </source>
</reference>
<dbReference type="Proteomes" id="UP001201463">
    <property type="component" value="Unassembled WGS sequence"/>
</dbReference>
<evidence type="ECO:0000313" key="2">
    <source>
        <dbReference type="EMBL" id="MCE4537729.1"/>
    </source>
</evidence>
<gene>
    <name evidence="2" type="ORF">LXT12_10760</name>
</gene>
<evidence type="ECO:0000256" key="1">
    <source>
        <dbReference type="SAM" id="MobiDB-lite"/>
    </source>
</evidence>
<protein>
    <submittedName>
        <fullName evidence="2">DUF2946 family protein</fullName>
    </submittedName>
</protein>
<accession>A0ABS8XA12</accession>
<evidence type="ECO:0000313" key="3">
    <source>
        <dbReference type="Proteomes" id="UP001201463"/>
    </source>
</evidence>
<dbReference type="EMBL" id="JAJTWT010000004">
    <property type="protein sequence ID" value="MCE4537729.1"/>
    <property type="molecule type" value="Genomic_DNA"/>
</dbReference>
<feature type="region of interest" description="Disordered" evidence="1">
    <location>
        <begin position="92"/>
        <end position="129"/>
    </location>
</feature>
<dbReference type="Pfam" id="PF11162">
    <property type="entry name" value="DUF2946"/>
    <property type="match status" value="1"/>
</dbReference>
<organism evidence="2 3">
    <name type="scientific">Pelomonas caseinilytica</name>
    <dbReference type="NCBI Taxonomy" id="2906763"/>
    <lineage>
        <taxon>Bacteria</taxon>
        <taxon>Pseudomonadati</taxon>
        <taxon>Pseudomonadota</taxon>
        <taxon>Betaproteobacteria</taxon>
        <taxon>Burkholderiales</taxon>
        <taxon>Sphaerotilaceae</taxon>
        <taxon>Roseateles</taxon>
    </lineage>
</organism>
<feature type="compositionally biased region" description="Pro residues" evidence="1">
    <location>
        <begin position="105"/>
        <end position="117"/>
    </location>
</feature>
<sequence length="129" mass="13465">MPASTGPLTMHAGRRPWRFTTWLAIAAFVAAALAPALSHAVALYRGASWADICSASAQRPAPGDDTIPLTQAFEHCGYCTLHLPSLDLPPPPALAAAPAHGVAAPRPPRPHAPPSPPWLRALPRGPPRG</sequence>
<comment type="caution">
    <text evidence="2">The sequence shown here is derived from an EMBL/GenBank/DDBJ whole genome shotgun (WGS) entry which is preliminary data.</text>
</comment>
<feature type="compositionally biased region" description="Low complexity" evidence="1">
    <location>
        <begin position="94"/>
        <end position="104"/>
    </location>
</feature>
<keyword evidence="3" id="KW-1185">Reference proteome</keyword>